<organism evidence="3 4">
    <name type="scientific">Sulfitobacter faviae</name>
    <dbReference type="NCBI Taxonomy" id="1775881"/>
    <lineage>
        <taxon>Bacteria</taxon>
        <taxon>Pseudomonadati</taxon>
        <taxon>Pseudomonadota</taxon>
        <taxon>Alphaproteobacteria</taxon>
        <taxon>Rhodobacterales</taxon>
        <taxon>Roseobacteraceae</taxon>
        <taxon>Sulfitobacter</taxon>
    </lineage>
</organism>
<dbReference type="Proteomes" id="UP001210770">
    <property type="component" value="Chromosome"/>
</dbReference>
<evidence type="ECO:0000256" key="1">
    <source>
        <dbReference type="SAM" id="SignalP"/>
    </source>
</evidence>
<dbReference type="AlphaFoldDB" id="A0AAX3LK61"/>
<protein>
    <submittedName>
        <fullName evidence="3">DUF2059 domain-containing protein</fullName>
    </submittedName>
</protein>
<dbReference type="Pfam" id="PF09832">
    <property type="entry name" value="DUF2059"/>
    <property type="match status" value="1"/>
</dbReference>
<gene>
    <name evidence="3" type="ORF">PL336_09310</name>
</gene>
<evidence type="ECO:0000313" key="3">
    <source>
        <dbReference type="EMBL" id="WCE69009.1"/>
    </source>
</evidence>
<name>A0AAX3LK61_9RHOB</name>
<evidence type="ECO:0000313" key="4">
    <source>
        <dbReference type="Proteomes" id="UP001210770"/>
    </source>
</evidence>
<feature type="domain" description="DUF2059" evidence="2">
    <location>
        <begin position="74"/>
        <end position="129"/>
    </location>
</feature>
<feature type="signal peptide" evidence="1">
    <location>
        <begin position="1"/>
        <end position="19"/>
    </location>
</feature>
<evidence type="ECO:0000259" key="2">
    <source>
        <dbReference type="Pfam" id="PF09832"/>
    </source>
</evidence>
<dbReference type="RefSeq" id="WP_271687289.1">
    <property type="nucleotide sequence ID" value="NZ_CP116423.1"/>
</dbReference>
<keyword evidence="1" id="KW-0732">Signal</keyword>
<reference evidence="3" key="1">
    <citation type="submission" date="2023-01" db="EMBL/GenBank/DDBJ databases">
        <title>Comparative genomic analysis of cold water coral derived Sulfitobacter faviae: insights into their metabolism and habitat adaptation.</title>
        <authorList>
            <person name="Guo Y."/>
            <person name="Lin S."/>
            <person name="Huang Z."/>
            <person name="Tang K."/>
            <person name="Wang X."/>
        </authorList>
    </citation>
    <scope>NUCLEOTIDE SEQUENCE</scope>
    <source>
        <strain evidence="3">SCSIO W_1865</strain>
    </source>
</reference>
<proteinExistence type="predicted"/>
<accession>A0AAX3LK61</accession>
<feature type="chain" id="PRO_5043915075" evidence="1">
    <location>
        <begin position="20"/>
        <end position="269"/>
    </location>
</feature>
<dbReference type="InterPro" id="IPR018637">
    <property type="entry name" value="DUF2059"/>
</dbReference>
<dbReference type="EMBL" id="CP116423">
    <property type="protein sequence ID" value="WCE69009.1"/>
    <property type="molecule type" value="Genomic_DNA"/>
</dbReference>
<sequence>MRAWVFAPLLWLLALPAWADARMTVLVDLLELRQAAVILSDEGQAHAEVLNQDMLGGQGGPAWQMQVESIHDSERMVEMVRRALEETMTAEEVEKAIAFYSTELGRRIVGLENAARAAIAEPEIEQIARANYGVLAGDGDTRVALIRQLIDASDMIDRNVGTALNSNFQFLRGMRDGGALEDSDEDLLADVGADLDAVTEDTSVWLHAYMLLAYHPLSKAEIAQYAAFAETPAGRALNRGLFDGFGRAYEDISYGLGRALALNMVAESL</sequence>